<dbReference type="Gene3D" id="3.90.1570.50">
    <property type="match status" value="1"/>
</dbReference>
<dbReference type="GO" id="GO:0004519">
    <property type="term" value="F:endonuclease activity"/>
    <property type="evidence" value="ECO:0007669"/>
    <property type="project" value="UniProtKB-KW"/>
</dbReference>
<dbReference type="PROSITE" id="PS51192">
    <property type="entry name" value="HELICASE_ATP_BIND_1"/>
    <property type="match status" value="1"/>
</dbReference>
<dbReference type="Pfam" id="PF04313">
    <property type="entry name" value="HSDR_N"/>
    <property type="match status" value="1"/>
</dbReference>
<dbReference type="Proteomes" id="UP001303324">
    <property type="component" value="Chromosome"/>
</dbReference>
<keyword evidence="1" id="KW-0175">Coiled coil</keyword>
<feature type="domain" description="Helicase ATP-binding" evidence="2">
    <location>
        <begin position="300"/>
        <end position="508"/>
    </location>
</feature>
<dbReference type="InterPro" id="IPR040980">
    <property type="entry name" value="SWI2_SNF2"/>
</dbReference>
<feature type="coiled-coil region" evidence="1">
    <location>
        <begin position="433"/>
        <end position="460"/>
    </location>
</feature>
<dbReference type="Pfam" id="PF18766">
    <property type="entry name" value="SWI2_SNF2"/>
    <property type="match status" value="1"/>
</dbReference>
<dbReference type="SUPFAM" id="SSF52540">
    <property type="entry name" value="P-loop containing nucleoside triphosphate hydrolases"/>
    <property type="match status" value="1"/>
</dbReference>
<keyword evidence="3" id="KW-0255">Endonuclease</keyword>
<accession>A0ABY9VEA6</accession>
<dbReference type="InterPro" id="IPR007409">
    <property type="entry name" value="Restrct_endonuc_type1_HsdR_N"/>
</dbReference>
<keyword evidence="4" id="KW-1185">Reference proteome</keyword>
<evidence type="ECO:0000313" key="4">
    <source>
        <dbReference type="Proteomes" id="UP001303324"/>
    </source>
</evidence>
<sequence length="1011" mass="117571">MTIQDNEKRFEEDIESYLLNKGGYIKGNQVNYSKEKAIDISQLLEYIRETQERAWTRYEKIYKDETEKKLYKRLNDEIETNGLLHVLRYGITDRGVKLKVASFRPESTLNEKIIKDYNSNRLTVTRQFAYSTENNNTLDMVLSLNGIPVVALELKNQIKGQSVENAKKQFMYDRDPREQIFQFNKRVLVYFAVDLYEVWMTTKLNGKDTFFLPFNQGSNGAGEVGGAGNPVNPEGYATAYLWEKVLAKDSLMDILQRFMHLDVEKKKVIKNGKETTKISSKLIFPRFHQLDVVRKLVNHVRINGSGENYLIQHSAGSGKSNSIAWLAYHLSSLHNEENKSIFSSVIVVTDRTVLDRQLQDTISSFDHVTGLVETIGENKSSKDLKNAINDGKRIIITTLQKFPVIYEEVEVNKGNNFAIIVDEAHSSQTGTSAKKLKSALADTEEALREYAEIEGELEANQLDQEDKLVKELLTHGKHSNLSFFAFTATPKEKTLEMFGTKQSDGSFKPFHIYSMRQAIEEEFILDVLQNYMTYKTSFRIAKDAPDNPELPASQGVKAIRRYESLHPHNLQQKTAIMIEQFRDVTRNKIKGRAKAMVVTASRLHAVRYFHEFKNYIKKKGYTDMDVLVAFSGVVNDRDEEFRESSLNKTKDGKRISENQLKEEFHTDSFNVLIVAEKYQTGFDEPLLHTMFVDKKLSGVKAVQTLSRLNRMHPDKEDTFILDFVNEAEDIKKAFEPYYEVTSLDKEIDVNLIYDTKTKLRNFKVYNDQDIQQLVKMYFKEGKQTDTDLGKMASALKPIINRYQELDDETQYTFRVTVRNFNKWYSYITQLTRMFDKELHEEYVFTSYLIKFIPKNKRENINIEDKLKLEYYKLERTFEGNIALEKNAGYNVLKNPESIDTGVKPLEEDELLENIIKRVNERFEGKFTDSDRVIVEGIYKKAVRENKKLKRFAQNNDAEIFEKSIFPDVFERVAQELYLEQMGSYSKLFENRSFYNTVLEEVAKEAYKELRK</sequence>
<proteinExistence type="predicted"/>
<dbReference type="InterPro" id="IPR055180">
    <property type="entry name" value="HsdR_RecA-like_helicase_dom_2"/>
</dbReference>
<reference evidence="3 4" key="1">
    <citation type="submission" date="2023-09" db="EMBL/GenBank/DDBJ databases">
        <title>Microbial mechanism of fulvic acid promoting antimony reduction mineralization in rice fields.</title>
        <authorList>
            <person name="Chen G."/>
            <person name="Lan J."/>
        </authorList>
    </citation>
    <scope>NUCLEOTIDE SEQUENCE [LARGE SCALE GENOMIC DNA]</scope>
    <source>
        <strain evidence="3 4">PS1</strain>
    </source>
</reference>
<dbReference type="PANTHER" id="PTHR42927:SF1">
    <property type="entry name" value="HELICASE SUPERFAMILY 1 AND 2 DOMAIN-CONTAINING PROTEIN"/>
    <property type="match status" value="1"/>
</dbReference>
<evidence type="ECO:0000256" key="1">
    <source>
        <dbReference type="SAM" id="Coils"/>
    </source>
</evidence>
<dbReference type="EMBL" id="CP134494">
    <property type="protein sequence ID" value="WNF22065.1"/>
    <property type="molecule type" value="Genomic_DNA"/>
</dbReference>
<keyword evidence="3" id="KW-0540">Nuclease</keyword>
<dbReference type="PANTHER" id="PTHR42927">
    <property type="entry name" value="HELICASE SUPERFAMILY 1 AND 2 DOMAIN-CONTAINING PROTEIN"/>
    <property type="match status" value="1"/>
</dbReference>
<dbReference type="SMART" id="SM00487">
    <property type="entry name" value="DEXDc"/>
    <property type="match status" value="1"/>
</dbReference>
<name>A0ABY9VEA6_9BACI</name>
<gene>
    <name evidence="3" type="ORF">RH061_18025</name>
</gene>
<keyword evidence="3" id="KW-0378">Hydrolase</keyword>
<evidence type="ECO:0000259" key="2">
    <source>
        <dbReference type="PROSITE" id="PS51192"/>
    </source>
</evidence>
<dbReference type="Gene3D" id="3.40.50.300">
    <property type="entry name" value="P-loop containing nucleotide triphosphate hydrolases"/>
    <property type="match status" value="2"/>
</dbReference>
<evidence type="ECO:0000313" key="3">
    <source>
        <dbReference type="EMBL" id="WNF22065.1"/>
    </source>
</evidence>
<protein>
    <submittedName>
        <fullName evidence="3">Type I restriction endonuclease</fullName>
    </submittedName>
</protein>
<dbReference type="RefSeq" id="WP_031539229.1">
    <property type="nucleotide sequence ID" value="NZ_CP134494.1"/>
</dbReference>
<dbReference type="InterPro" id="IPR014001">
    <property type="entry name" value="Helicase_ATP-bd"/>
</dbReference>
<dbReference type="InterPro" id="IPR027417">
    <property type="entry name" value="P-loop_NTPase"/>
</dbReference>
<dbReference type="Pfam" id="PF22679">
    <property type="entry name" value="T1R_D3-like"/>
    <property type="match status" value="1"/>
</dbReference>
<organism evidence="3 4">
    <name type="scientific">Mesobacillus jeotgali</name>
    <dbReference type="NCBI Taxonomy" id="129985"/>
    <lineage>
        <taxon>Bacteria</taxon>
        <taxon>Bacillati</taxon>
        <taxon>Bacillota</taxon>
        <taxon>Bacilli</taxon>
        <taxon>Bacillales</taxon>
        <taxon>Bacillaceae</taxon>
        <taxon>Mesobacillus</taxon>
    </lineage>
</organism>